<proteinExistence type="predicted"/>
<evidence type="ECO:0000256" key="1">
    <source>
        <dbReference type="SAM" id="MobiDB-lite"/>
    </source>
</evidence>
<gene>
    <name evidence="2" type="ORF">SPHA_32389</name>
</gene>
<protein>
    <submittedName>
        <fullName evidence="2">Uncharacterized protein</fullName>
    </submittedName>
</protein>
<reference evidence="2" key="1">
    <citation type="submission" date="2021-01" db="EMBL/GenBank/DDBJ databases">
        <authorList>
            <person name="Li R."/>
            <person name="Bekaert M."/>
        </authorList>
    </citation>
    <scope>NUCLEOTIDE SEQUENCE</scope>
    <source>
        <strain evidence="2">Farmed</strain>
    </source>
</reference>
<dbReference type="Proteomes" id="UP000597762">
    <property type="component" value="Unassembled WGS sequence"/>
</dbReference>
<organism evidence="2 3">
    <name type="scientific">Acanthosepion pharaonis</name>
    <name type="common">Pharaoh cuttlefish</name>
    <name type="synonym">Sepia pharaonis</name>
    <dbReference type="NCBI Taxonomy" id="158019"/>
    <lineage>
        <taxon>Eukaryota</taxon>
        <taxon>Metazoa</taxon>
        <taxon>Spiralia</taxon>
        <taxon>Lophotrochozoa</taxon>
        <taxon>Mollusca</taxon>
        <taxon>Cephalopoda</taxon>
        <taxon>Coleoidea</taxon>
        <taxon>Decapodiformes</taxon>
        <taxon>Sepiida</taxon>
        <taxon>Sepiina</taxon>
        <taxon>Sepiidae</taxon>
        <taxon>Acanthosepion</taxon>
    </lineage>
</organism>
<accession>A0A812C909</accession>
<dbReference type="AlphaFoldDB" id="A0A812C909"/>
<comment type="caution">
    <text evidence="2">The sequence shown here is derived from an EMBL/GenBank/DDBJ whole genome shotgun (WGS) entry which is preliminary data.</text>
</comment>
<evidence type="ECO:0000313" key="2">
    <source>
        <dbReference type="EMBL" id="CAE1260765.1"/>
    </source>
</evidence>
<name>A0A812C909_ACAPH</name>
<feature type="region of interest" description="Disordered" evidence="1">
    <location>
        <begin position="134"/>
        <end position="184"/>
    </location>
</feature>
<sequence>MAFVCCILPQSISKNTDTSENVYISNMMLTDLKGEDLKNPQKIGQPIEPSEAKKVSYLVRELMEHLHANENFLNKDYPTNKKMAAETGSNPPGRRMSWVDAVNTEKSSSARLSQCGSPILFCYLPPEFLPKAHQVKSLKKPSKEPRKTMDTPSARDKDVRKSASSHKGCQTETSNKTLNNGYRPIDNQGGMSWWISAPPRVKKKSTSRIQQIYSNRLPPPVPLVTVKNVGKDLCSSPPERKVKALLSPYNKKPKLGLNSSPLKKKPFLI</sequence>
<feature type="compositionally biased region" description="Polar residues" evidence="1">
    <location>
        <begin position="165"/>
        <end position="180"/>
    </location>
</feature>
<dbReference type="EMBL" id="CAHIKZ030001347">
    <property type="protein sequence ID" value="CAE1260765.1"/>
    <property type="molecule type" value="Genomic_DNA"/>
</dbReference>
<keyword evidence="3" id="KW-1185">Reference proteome</keyword>
<evidence type="ECO:0000313" key="3">
    <source>
        <dbReference type="Proteomes" id="UP000597762"/>
    </source>
</evidence>
<feature type="compositionally biased region" description="Basic and acidic residues" evidence="1">
    <location>
        <begin position="141"/>
        <end position="161"/>
    </location>
</feature>
<feature type="region of interest" description="Disordered" evidence="1">
    <location>
        <begin position="250"/>
        <end position="269"/>
    </location>
</feature>